<keyword evidence="1" id="KW-0805">Transcription regulation</keyword>
<sequence>MTVMASPLGESCWASRVEALHAKWTGSKRTRRLALARQRSCARPTGRRPRAAGMLRPAAAPHRIGQKRQDRHVREARMVRVDPGLAPAEKQRLWQDAIAWHFGDADLSIRRPDRFAGRIVTLGDGPIRLVEVASDNEIGVRTRRHAARARDEVFVVALVNRGRVSFEQRGRSCVLTDGMATLFAASEPYVIRHDDPADVINLTAPASLLQSFVRRPHDHVCRGVSTRGLVGKVSRDLMVGLAAAARAGARRDDTDAAAASGPLQLALASIAVLLAEGQAEPSGLGPRQAAMIRRCREIIAASLAEPELGPALLAQRMGVSVRCLHGLFRAAGTTVCDDVLEARLARSLQLLGDPAAATLRLKEVAFTSGFANPSLFAAQFRRRYGRTPGEMRRALLGGG</sequence>
<dbReference type="AlphaFoldDB" id="A0A327KCS0"/>
<organism evidence="5 6">
    <name type="scientific">Rhodoplanes elegans</name>
    <dbReference type="NCBI Taxonomy" id="29408"/>
    <lineage>
        <taxon>Bacteria</taxon>
        <taxon>Pseudomonadati</taxon>
        <taxon>Pseudomonadota</taxon>
        <taxon>Alphaproteobacteria</taxon>
        <taxon>Hyphomicrobiales</taxon>
        <taxon>Nitrobacteraceae</taxon>
        <taxon>Rhodoplanes</taxon>
    </lineage>
</organism>
<dbReference type="SUPFAM" id="SSF46689">
    <property type="entry name" value="Homeodomain-like"/>
    <property type="match status" value="1"/>
</dbReference>
<evidence type="ECO:0000256" key="3">
    <source>
        <dbReference type="ARBA" id="ARBA00023163"/>
    </source>
</evidence>
<feature type="domain" description="HTH araC/xylS-type" evidence="4">
    <location>
        <begin position="293"/>
        <end position="394"/>
    </location>
</feature>
<dbReference type="PANTHER" id="PTHR46796:SF6">
    <property type="entry name" value="ARAC SUBFAMILY"/>
    <property type="match status" value="1"/>
</dbReference>
<dbReference type="EMBL" id="NPEU01000240">
    <property type="protein sequence ID" value="RAI35914.1"/>
    <property type="molecule type" value="Genomic_DNA"/>
</dbReference>
<dbReference type="GO" id="GO:0003700">
    <property type="term" value="F:DNA-binding transcription factor activity"/>
    <property type="evidence" value="ECO:0007669"/>
    <property type="project" value="InterPro"/>
</dbReference>
<reference evidence="5 6" key="1">
    <citation type="submission" date="2017-07" db="EMBL/GenBank/DDBJ databases">
        <title>Draft Genome Sequences of Select Purple Nonsulfur Bacteria.</title>
        <authorList>
            <person name="Lasarre B."/>
            <person name="Mckinlay J.B."/>
        </authorList>
    </citation>
    <scope>NUCLEOTIDE SEQUENCE [LARGE SCALE GENOMIC DNA]</scope>
    <source>
        <strain evidence="5 6">DSM 11907</strain>
    </source>
</reference>
<dbReference type="InterPro" id="IPR035418">
    <property type="entry name" value="AraC-bd_2"/>
</dbReference>
<dbReference type="Pfam" id="PF14525">
    <property type="entry name" value="AraC_binding_2"/>
    <property type="match status" value="1"/>
</dbReference>
<dbReference type="Gene3D" id="1.10.10.60">
    <property type="entry name" value="Homeodomain-like"/>
    <property type="match status" value="1"/>
</dbReference>
<dbReference type="GO" id="GO:0043565">
    <property type="term" value="F:sequence-specific DNA binding"/>
    <property type="evidence" value="ECO:0007669"/>
    <property type="project" value="InterPro"/>
</dbReference>
<keyword evidence="2" id="KW-0238">DNA-binding</keyword>
<dbReference type="PANTHER" id="PTHR46796">
    <property type="entry name" value="HTH-TYPE TRANSCRIPTIONAL ACTIVATOR RHAS-RELATED"/>
    <property type="match status" value="1"/>
</dbReference>
<dbReference type="InterPro" id="IPR018060">
    <property type="entry name" value="HTH_AraC"/>
</dbReference>
<evidence type="ECO:0000256" key="2">
    <source>
        <dbReference type="ARBA" id="ARBA00023125"/>
    </source>
</evidence>
<evidence type="ECO:0000313" key="5">
    <source>
        <dbReference type="EMBL" id="RAI35914.1"/>
    </source>
</evidence>
<comment type="caution">
    <text evidence="5">The sequence shown here is derived from an EMBL/GenBank/DDBJ whole genome shotgun (WGS) entry which is preliminary data.</text>
</comment>
<dbReference type="InterPro" id="IPR018062">
    <property type="entry name" value="HTH_AraC-typ_CS"/>
</dbReference>
<dbReference type="PROSITE" id="PS01124">
    <property type="entry name" value="HTH_ARAC_FAMILY_2"/>
    <property type="match status" value="1"/>
</dbReference>
<proteinExistence type="predicted"/>
<dbReference type="SMART" id="SM00342">
    <property type="entry name" value="HTH_ARAC"/>
    <property type="match status" value="1"/>
</dbReference>
<dbReference type="PROSITE" id="PS00041">
    <property type="entry name" value="HTH_ARAC_FAMILY_1"/>
    <property type="match status" value="1"/>
</dbReference>
<protein>
    <recommendedName>
        <fullName evidence="4">HTH araC/xylS-type domain-containing protein</fullName>
    </recommendedName>
</protein>
<evidence type="ECO:0000259" key="4">
    <source>
        <dbReference type="PROSITE" id="PS01124"/>
    </source>
</evidence>
<dbReference type="InterPro" id="IPR050204">
    <property type="entry name" value="AraC_XylS_family_regulators"/>
</dbReference>
<gene>
    <name evidence="5" type="ORF">CH338_18460</name>
</gene>
<evidence type="ECO:0000313" key="6">
    <source>
        <dbReference type="Proteomes" id="UP000248863"/>
    </source>
</evidence>
<dbReference type="Pfam" id="PF12833">
    <property type="entry name" value="HTH_18"/>
    <property type="match status" value="1"/>
</dbReference>
<dbReference type="InterPro" id="IPR009057">
    <property type="entry name" value="Homeodomain-like_sf"/>
</dbReference>
<accession>A0A327KCS0</accession>
<evidence type="ECO:0000256" key="1">
    <source>
        <dbReference type="ARBA" id="ARBA00023015"/>
    </source>
</evidence>
<name>A0A327KCS0_9BRAD</name>
<dbReference type="Proteomes" id="UP000248863">
    <property type="component" value="Unassembled WGS sequence"/>
</dbReference>
<keyword evidence="3" id="KW-0804">Transcription</keyword>
<keyword evidence="6" id="KW-1185">Reference proteome</keyword>